<dbReference type="AlphaFoldDB" id="A0A8S9PI74"/>
<evidence type="ECO:0000313" key="2">
    <source>
        <dbReference type="Proteomes" id="UP000712600"/>
    </source>
</evidence>
<organism evidence="1 2">
    <name type="scientific">Brassica cretica</name>
    <name type="common">Mustard</name>
    <dbReference type="NCBI Taxonomy" id="69181"/>
    <lineage>
        <taxon>Eukaryota</taxon>
        <taxon>Viridiplantae</taxon>
        <taxon>Streptophyta</taxon>
        <taxon>Embryophyta</taxon>
        <taxon>Tracheophyta</taxon>
        <taxon>Spermatophyta</taxon>
        <taxon>Magnoliopsida</taxon>
        <taxon>eudicotyledons</taxon>
        <taxon>Gunneridae</taxon>
        <taxon>Pentapetalae</taxon>
        <taxon>rosids</taxon>
        <taxon>malvids</taxon>
        <taxon>Brassicales</taxon>
        <taxon>Brassicaceae</taxon>
        <taxon>Brassiceae</taxon>
        <taxon>Brassica</taxon>
    </lineage>
</organism>
<dbReference type="EMBL" id="QGKX02001521">
    <property type="protein sequence ID" value="KAF3513172.1"/>
    <property type="molecule type" value="Genomic_DNA"/>
</dbReference>
<dbReference type="Proteomes" id="UP000712600">
    <property type="component" value="Unassembled WGS sequence"/>
</dbReference>
<gene>
    <name evidence="1" type="ORF">F2Q69_00006552</name>
</gene>
<reference evidence="1" key="1">
    <citation type="submission" date="2019-12" db="EMBL/GenBank/DDBJ databases">
        <title>Genome sequencing and annotation of Brassica cretica.</title>
        <authorList>
            <person name="Studholme D.J."/>
            <person name="Sarris P."/>
        </authorList>
    </citation>
    <scope>NUCLEOTIDE SEQUENCE</scope>
    <source>
        <strain evidence="1">PFS-109/04</strain>
        <tissue evidence="1">Leaf</tissue>
    </source>
</reference>
<accession>A0A8S9PI74</accession>
<comment type="caution">
    <text evidence="1">The sequence shown here is derived from an EMBL/GenBank/DDBJ whole genome shotgun (WGS) entry which is preliminary data.</text>
</comment>
<sequence>MCGSLVEASSRVGVEDWCRSMRPNGCRSMCDGVWRAMVMVCCRSIGVVFCRFMEVEQCRPRSEFWLCPSSSPPCK</sequence>
<name>A0A8S9PI74_BRACR</name>
<proteinExistence type="predicted"/>
<protein>
    <submittedName>
        <fullName evidence="1">Uncharacterized protein</fullName>
    </submittedName>
</protein>
<evidence type="ECO:0000313" key="1">
    <source>
        <dbReference type="EMBL" id="KAF3513172.1"/>
    </source>
</evidence>